<sequence length="110" mass="12482">MFYEIRTYRLKNGAIPAYLDVVEKEGIDIQKSHLGELVGYFFSEIGTINEIVHIWGFTSLDDREKRRAALMADPAWQAFLPKIRDLIEVAENKIMKPARFSPLGGSAPKA</sequence>
<dbReference type="AlphaFoldDB" id="A0AAE5RWD5"/>
<dbReference type="InterPro" id="IPR011008">
    <property type="entry name" value="Dimeric_a/b-barrel"/>
</dbReference>
<dbReference type="SUPFAM" id="SSF54909">
    <property type="entry name" value="Dimeric alpha+beta barrel"/>
    <property type="match status" value="1"/>
</dbReference>
<reference evidence="4 5" key="1">
    <citation type="journal article" date="2018" name="Syst. Appl. Microbiol.">
        <title>Agrobacterium rosae sp. nov., isolated from galls on different agricultural crops.</title>
        <authorList>
            <person name="Kuzmanovic N."/>
            <person name="Pulawska J."/>
            <person name="Smalla K."/>
            <person name="Nesme X."/>
        </authorList>
    </citation>
    <scope>NUCLEOTIDE SEQUENCE [LARGE SCALE GENOMIC DNA]</scope>
    <source>
        <strain evidence="4 5">NCPPB 1650</strain>
    </source>
</reference>
<dbReference type="EMBL" id="NXEJ01000008">
    <property type="protein sequence ID" value="POO50616.1"/>
    <property type="molecule type" value="Genomic_DNA"/>
</dbReference>
<organism evidence="4 5">
    <name type="scientific">Agrobacterium rosae</name>
    <dbReference type="NCBI Taxonomy" id="1972867"/>
    <lineage>
        <taxon>Bacteria</taxon>
        <taxon>Pseudomonadati</taxon>
        <taxon>Pseudomonadota</taxon>
        <taxon>Alphaproteobacteria</taxon>
        <taxon>Hyphomicrobiales</taxon>
        <taxon>Rhizobiaceae</taxon>
        <taxon>Rhizobium/Agrobacterium group</taxon>
        <taxon>Agrobacterium</taxon>
    </lineage>
</organism>
<name>A0AAE5RWD5_9HYPH</name>
<evidence type="ECO:0000313" key="6">
    <source>
        <dbReference type="Proteomes" id="UP001277561"/>
    </source>
</evidence>
<evidence type="ECO:0000313" key="5">
    <source>
        <dbReference type="Proteomes" id="UP000237447"/>
    </source>
</evidence>
<dbReference type="PANTHER" id="PTHR21017:SF17">
    <property type="entry name" value="PROTEIN NIPSNAP"/>
    <property type="match status" value="1"/>
</dbReference>
<dbReference type="InterPro" id="IPR051557">
    <property type="entry name" value="NipSnap_domain"/>
</dbReference>
<comment type="caution">
    <text evidence="4">The sequence shown here is derived from an EMBL/GenBank/DDBJ whole genome shotgun (WGS) entry which is preliminary data.</text>
</comment>
<evidence type="ECO:0000259" key="2">
    <source>
        <dbReference type="Pfam" id="PF07978"/>
    </source>
</evidence>
<dbReference type="RefSeq" id="WP_103659708.1">
    <property type="nucleotide sequence ID" value="NZ_CP192765.1"/>
</dbReference>
<dbReference type="GeneID" id="86881169"/>
<gene>
    <name evidence="4" type="ORF">CPJ18_17775</name>
    <name evidence="3" type="ORF">RMS29_06435</name>
</gene>
<dbReference type="InterPro" id="IPR012577">
    <property type="entry name" value="NIPSNAP"/>
</dbReference>
<dbReference type="PANTHER" id="PTHR21017">
    <property type="entry name" value="NIPSNAP-RELATED"/>
    <property type="match status" value="1"/>
</dbReference>
<feature type="domain" description="NIPSNAP" evidence="2">
    <location>
        <begin position="3"/>
        <end position="102"/>
    </location>
</feature>
<dbReference type="Pfam" id="PF07978">
    <property type="entry name" value="NIPSNAP"/>
    <property type="match status" value="1"/>
</dbReference>
<evidence type="ECO:0000256" key="1">
    <source>
        <dbReference type="ARBA" id="ARBA00005291"/>
    </source>
</evidence>
<accession>A0AAE5RWD5</accession>
<dbReference type="Proteomes" id="UP000237447">
    <property type="component" value="Unassembled WGS sequence"/>
</dbReference>
<evidence type="ECO:0000313" key="4">
    <source>
        <dbReference type="EMBL" id="POO50616.1"/>
    </source>
</evidence>
<protein>
    <submittedName>
        <fullName evidence="4">NIPSNAP family protein</fullName>
    </submittedName>
</protein>
<dbReference type="EMBL" id="JAVRAD010000002">
    <property type="protein sequence ID" value="MDX8328860.1"/>
    <property type="molecule type" value="Genomic_DNA"/>
</dbReference>
<dbReference type="Gene3D" id="3.30.70.100">
    <property type="match status" value="1"/>
</dbReference>
<comment type="similarity">
    <text evidence="1">Belongs to the NipSnap family.</text>
</comment>
<keyword evidence="6" id="KW-1185">Reference proteome</keyword>
<reference evidence="3 6" key="2">
    <citation type="journal article" date="2023" name="Phytobiomes J">
        <title>Deciphering the key players within the bacterial microbiota associated with aerial crown gall tumors on rhododendron: Insights into the gallobiome.</title>
        <authorList>
            <person name="Kuzmanovic N."/>
            <person name="Nesme J."/>
            <person name="Wolf J."/>
            <person name="Neumann-Schaal M."/>
            <person name="Petersen J."/>
            <person name="Fernandez-Gnecco G."/>
            <person name="Sproeer C."/>
            <person name="Bunk B."/>
            <person name="Overmann J."/>
            <person name="Sorensen S.J."/>
            <person name="Idczak E."/>
            <person name="Smalla K."/>
        </authorList>
    </citation>
    <scope>NUCLEOTIDE SEQUENCE [LARGE SCALE GENOMIC DNA]</scope>
    <source>
        <strain evidence="6">rho-14.1</strain>
        <strain evidence="3">Rho-14.1</strain>
    </source>
</reference>
<proteinExistence type="inferred from homology"/>
<dbReference type="Proteomes" id="UP001277561">
    <property type="component" value="Unassembled WGS sequence"/>
</dbReference>
<evidence type="ECO:0000313" key="3">
    <source>
        <dbReference type="EMBL" id="MDX8328860.1"/>
    </source>
</evidence>